<gene>
    <name evidence="2" type="ORF">ABIH81_26825</name>
</gene>
<accession>A0AAU7QYF2</accession>
<proteinExistence type="predicted"/>
<keyword evidence="1" id="KW-0812">Transmembrane</keyword>
<dbReference type="AlphaFoldDB" id="A0AAU7QYF2"/>
<evidence type="ECO:0000313" key="2">
    <source>
        <dbReference type="EMBL" id="XBT81228.1"/>
    </source>
</evidence>
<feature type="transmembrane region" description="Helical" evidence="1">
    <location>
        <begin position="530"/>
        <end position="547"/>
    </location>
</feature>
<sequence>MTDASFDVESRWADAARAGSRIDLRDGEARRPVLRASVLIGVLHELGASDRSRVVWIVGARVTGRLDLRFAEIAAPIRFEECEFDEVPDLSWARLRYVSFAECRLPGLIAGNAAVDGDLSLTGGMVTGTLDLGAVRVAGDVVLDALRVSVPGGEAVVADNAVLGGRLSARAARFDGSVRLYQIRCTGLDVDDAVFHAPSRWALAAESVSIDGGFFARGCVFDGEVRMRHAKVSDALTFTGSTLRNPAAVALRLDRATLGGGLWLGDGATTVGEVRAVSAHISRTLSLVAGVFEHPEEVALRFDAVTVEGTIDGRRGLQVRGAFRLEDAVVSGPIRLEGATLDNRGGDALAADGLRAGSLLNCCDGFTATGGIRLTGAQVGTRLCFDGATLADGGKSVGCWRLQAGEIAMRWSATPGGSVDLRHAHVGVLRDDPATWPMVLLLDGLTYDILEPHPGVPERIGWLSRDPDGHHRQPYEQLATVLRGQGRGEDARRILLARQRRDTRRARPGSRLWGYLQDATVGYGYRPQRAAVIFAALLVVGAVLFGVHPPAPAEPAKAPQFNPLVYTLDLLLPILEFGQQSAFLPKGAYQWASYAFIVAGVILATTIAAGLTRSLRRT</sequence>
<keyword evidence="1" id="KW-0472">Membrane</keyword>
<organism evidence="2">
    <name type="scientific">Micromonospora sp. HUAS YX12</name>
    <dbReference type="NCBI Taxonomy" id="3156396"/>
    <lineage>
        <taxon>Bacteria</taxon>
        <taxon>Bacillati</taxon>
        <taxon>Actinomycetota</taxon>
        <taxon>Actinomycetes</taxon>
        <taxon>Micromonosporales</taxon>
        <taxon>Micromonosporaceae</taxon>
        <taxon>Micromonospora</taxon>
    </lineage>
</organism>
<feature type="transmembrane region" description="Helical" evidence="1">
    <location>
        <begin position="591"/>
        <end position="612"/>
    </location>
</feature>
<protein>
    <recommendedName>
        <fullName evidence="3">Membrane-associated oxidoreductase</fullName>
    </recommendedName>
</protein>
<name>A0AAU7QYF2_9ACTN</name>
<reference evidence="2" key="1">
    <citation type="submission" date="2024-06" db="EMBL/GenBank/DDBJ databases">
        <title>Micromonospora sp. strain HUAS YX12 genome sequences.</title>
        <authorList>
            <person name="Mo P."/>
        </authorList>
    </citation>
    <scope>NUCLEOTIDE SEQUENCE</scope>
    <source>
        <strain evidence="2">HUAS YX12</strain>
    </source>
</reference>
<dbReference type="EMBL" id="CP157974">
    <property type="protein sequence ID" value="XBT81228.1"/>
    <property type="molecule type" value="Genomic_DNA"/>
</dbReference>
<keyword evidence="1" id="KW-1133">Transmembrane helix</keyword>
<evidence type="ECO:0008006" key="3">
    <source>
        <dbReference type="Google" id="ProtNLM"/>
    </source>
</evidence>
<evidence type="ECO:0000256" key="1">
    <source>
        <dbReference type="SAM" id="Phobius"/>
    </source>
</evidence>
<dbReference type="RefSeq" id="WP_349877671.1">
    <property type="nucleotide sequence ID" value="NZ_CP157974.1"/>
</dbReference>